<name>A0A6G3ZYG2_9BACL</name>
<accession>A0A6G3ZYG2</accession>
<reference evidence="2" key="1">
    <citation type="submission" date="2020-02" db="EMBL/GenBank/DDBJ databases">
        <authorList>
            <person name="Shen X.-R."/>
            <person name="Zhang Y.-X."/>
        </authorList>
    </citation>
    <scope>NUCLEOTIDE SEQUENCE</scope>
    <source>
        <strain evidence="2">SYP-B3998</strain>
    </source>
</reference>
<dbReference type="InterPro" id="IPR003832">
    <property type="entry name" value="DUF212"/>
</dbReference>
<feature type="transmembrane region" description="Helical" evidence="1">
    <location>
        <begin position="62"/>
        <end position="82"/>
    </location>
</feature>
<feature type="transmembrane region" description="Helical" evidence="1">
    <location>
        <begin position="6"/>
        <end position="24"/>
    </location>
</feature>
<dbReference type="EMBL" id="JAAIKC010000004">
    <property type="protein sequence ID" value="NEW07088.1"/>
    <property type="molecule type" value="Genomic_DNA"/>
</dbReference>
<dbReference type="PANTHER" id="PTHR31446">
    <property type="entry name" value="ACID PHOSPHATASE/VANADIUM-DEPENDENT HALOPEROXIDASE-RELATED PROTEIN"/>
    <property type="match status" value="1"/>
</dbReference>
<evidence type="ECO:0000256" key="1">
    <source>
        <dbReference type="SAM" id="Phobius"/>
    </source>
</evidence>
<dbReference type="Pfam" id="PF02681">
    <property type="entry name" value="DUF212"/>
    <property type="match status" value="1"/>
</dbReference>
<organism evidence="2">
    <name type="scientific">Paenibacillus sp. SYP-B3998</name>
    <dbReference type="NCBI Taxonomy" id="2678564"/>
    <lineage>
        <taxon>Bacteria</taxon>
        <taxon>Bacillati</taxon>
        <taxon>Bacillota</taxon>
        <taxon>Bacilli</taxon>
        <taxon>Bacillales</taxon>
        <taxon>Paenibacillaceae</taxon>
        <taxon>Paenibacillus</taxon>
    </lineage>
</organism>
<evidence type="ECO:0000313" key="2">
    <source>
        <dbReference type="EMBL" id="NEW07088.1"/>
    </source>
</evidence>
<dbReference type="RefSeq" id="WP_163947367.1">
    <property type="nucleotide sequence ID" value="NZ_JAAIKC010000004.1"/>
</dbReference>
<dbReference type="AlphaFoldDB" id="A0A6G3ZYG2"/>
<keyword evidence="1" id="KW-0812">Transmembrane</keyword>
<dbReference type="PANTHER" id="PTHR31446:SF39">
    <property type="entry name" value="ACID PHOSPHATASE_VANADIUM-DEPENDENT HALOPEROXIDASE-RELATED PROTEIN"/>
    <property type="match status" value="1"/>
</dbReference>
<proteinExistence type="predicted"/>
<sequence>MLYIIAPFLGWFISGCMKFAINYIKYGSEAKRMIGNGGFPSTHTTIITTTVILIGWREGFTSAIFGLGIAVLYIVIIDATGLRRAVGKQAIAINKLCSDNNLRESMGHTRIEILGGLILGGLLGTLLWLWSYLIGLS</sequence>
<keyword evidence="1" id="KW-1133">Transmembrane helix</keyword>
<gene>
    <name evidence="2" type="ORF">GK047_13835</name>
</gene>
<keyword evidence="1" id="KW-0472">Membrane</keyword>
<protein>
    <submittedName>
        <fullName evidence="2">Divergent PAP2 family protein</fullName>
    </submittedName>
</protein>
<feature type="transmembrane region" description="Helical" evidence="1">
    <location>
        <begin position="36"/>
        <end position="56"/>
    </location>
</feature>
<feature type="transmembrane region" description="Helical" evidence="1">
    <location>
        <begin position="113"/>
        <end position="134"/>
    </location>
</feature>
<comment type="caution">
    <text evidence="2">The sequence shown here is derived from an EMBL/GenBank/DDBJ whole genome shotgun (WGS) entry which is preliminary data.</text>
</comment>